<dbReference type="Proteomes" id="UP000632858">
    <property type="component" value="Unassembled WGS sequence"/>
</dbReference>
<comment type="caution">
    <text evidence="2">The sequence shown here is derived from an EMBL/GenBank/DDBJ whole genome shotgun (WGS) entry which is preliminary data.</text>
</comment>
<feature type="domain" description="CheW-like" evidence="1">
    <location>
        <begin position="7"/>
        <end position="147"/>
    </location>
</feature>
<keyword evidence="3" id="KW-1185">Reference proteome</keyword>
<dbReference type="SUPFAM" id="SSF50341">
    <property type="entry name" value="CheW-like"/>
    <property type="match status" value="1"/>
</dbReference>
<accession>A0A917CJA2</accession>
<protein>
    <submittedName>
        <fullName evidence="2">Chemotaxis protein CheW</fullName>
    </submittedName>
</protein>
<dbReference type="GO" id="GO:0007165">
    <property type="term" value="P:signal transduction"/>
    <property type="evidence" value="ECO:0007669"/>
    <property type="project" value="InterPro"/>
</dbReference>
<dbReference type="PROSITE" id="PS50851">
    <property type="entry name" value="CHEW"/>
    <property type="match status" value="1"/>
</dbReference>
<dbReference type="InterPro" id="IPR002545">
    <property type="entry name" value="CheW-lke_dom"/>
</dbReference>
<proteinExistence type="predicted"/>
<evidence type="ECO:0000313" key="3">
    <source>
        <dbReference type="Proteomes" id="UP000632858"/>
    </source>
</evidence>
<name>A0A917CJA2_9GAMM</name>
<dbReference type="GO" id="GO:0006935">
    <property type="term" value="P:chemotaxis"/>
    <property type="evidence" value="ECO:0007669"/>
    <property type="project" value="InterPro"/>
</dbReference>
<reference evidence="2" key="1">
    <citation type="journal article" date="2014" name="Int. J. Syst. Evol. Microbiol.">
        <title>Complete genome sequence of Corynebacterium casei LMG S-19264T (=DSM 44701T), isolated from a smear-ripened cheese.</title>
        <authorList>
            <consortium name="US DOE Joint Genome Institute (JGI-PGF)"/>
            <person name="Walter F."/>
            <person name="Albersmeier A."/>
            <person name="Kalinowski J."/>
            <person name="Ruckert C."/>
        </authorList>
    </citation>
    <scope>NUCLEOTIDE SEQUENCE</scope>
    <source>
        <strain evidence="2">CGMCC 1.12726</strain>
    </source>
</reference>
<evidence type="ECO:0000313" key="2">
    <source>
        <dbReference type="EMBL" id="GGF90531.1"/>
    </source>
</evidence>
<reference evidence="2" key="2">
    <citation type="submission" date="2020-09" db="EMBL/GenBank/DDBJ databases">
        <authorList>
            <person name="Sun Q."/>
            <person name="Zhou Y."/>
        </authorList>
    </citation>
    <scope>NUCLEOTIDE SEQUENCE</scope>
    <source>
        <strain evidence="2">CGMCC 1.12726</strain>
    </source>
</reference>
<organism evidence="2 3">
    <name type="scientific">Arenimonas maotaiensis</name>
    <dbReference type="NCBI Taxonomy" id="1446479"/>
    <lineage>
        <taxon>Bacteria</taxon>
        <taxon>Pseudomonadati</taxon>
        <taxon>Pseudomonadota</taxon>
        <taxon>Gammaproteobacteria</taxon>
        <taxon>Lysobacterales</taxon>
        <taxon>Lysobacteraceae</taxon>
        <taxon>Arenimonas</taxon>
    </lineage>
</organism>
<dbReference type="AlphaFoldDB" id="A0A917CJA2"/>
<evidence type="ECO:0000259" key="1">
    <source>
        <dbReference type="PROSITE" id="PS50851"/>
    </source>
</evidence>
<gene>
    <name evidence="2" type="ORF">GCM10010960_10530</name>
</gene>
<dbReference type="RefSeq" id="WP_188448542.1">
    <property type="nucleotide sequence ID" value="NZ_BMFO01000002.1"/>
</dbReference>
<dbReference type="InterPro" id="IPR036061">
    <property type="entry name" value="CheW-like_dom_sf"/>
</dbReference>
<sequence>MESQVEQLRAVLIALPGGKLMLPNTTVSEIVTYAAPEAVDGKPNWYLGAIRWKGYRLPLVSFSAMAGWDPRESVAGAKVAILKGLSGETRLPYFALLTQGFPRLVNIGSDQLIDDPEHASEFYSSAYLDNDAVAIPNLEAIERLIRDNL</sequence>
<dbReference type="Pfam" id="PF01584">
    <property type="entry name" value="CheW"/>
    <property type="match status" value="1"/>
</dbReference>
<dbReference type="EMBL" id="BMFO01000002">
    <property type="protein sequence ID" value="GGF90531.1"/>
    <property type="molecule type" value="Genomic_DNA"/>
</dbReference>